<organism evidence="4 5">
    <name type="scientific">Fomitopsis schrenkii</name>
    <name type="common">Brown rot fungus</name>
    <dbReference type="NCBI Taxonomy" id="2126942"/>
    <lineage>
        <taxon>Eukaryota</taxon>
        <taxon>Fungi</taxon>
        <taxon>Dikarya</taxon>
        <taxon>Basidiomycota</taxon>
        <taxon>Agaricomycotina</taxon>
        <taxon>Agaricomycetes</taxon>
        <taxon>Polyporales</taxon>
        <taxon>Fomitopsis</taxon>
    </lineage>
</organism>
<dbReference type="PRINTS" id="PR00080">
    <property type="entry name" value="SDRFAMILY"/>
</dbReference>
<dbReference type="EMBL" id="KE504166">
    <property type="protein sequence ID" value="EPS98343.1"/>
    <property type="molecule type" value="Genomic_DNA"/>
</dbReference>
<evidence type="ECO:0000313" key="5">
    <source>
        <dbReference type="Proteomes" id="UP000015241"/>
    </source>
</evidence>
<dbReference type="PANTHER" id="PTHR43976">
    <property type="entry name" value="SHORT CHAIN DEHYDROGENASE"/>
    <property type="match status" value="1"/>
</dbReference>
<dbReference type="InterPro" id="IPR036291">
    <property type="entry name" value="NAD(P)-bd_dom_sf"/>
</dbReference>
<dbReference type="SUPFAM" id="SSF51735">
    <property type="entry name" value="NAD(P)-binding Rossmann-fold domains"/>
    <property type="match status" value="1"/>
</dbReference>
<sequence length="301" mass="32982">MTESSRVWFITGTSKGLGRALLEEVLSRGERAVATLRRPEVLAALVEQWPSSQLLVLQLDVSEREAIAQAFRAAEAHFGRIDVVVNNAGYAVEGEIEATPEEVARAQMEVGFWGPVYVMIEAIHFFRDVNPPGQGGRVLNMSSVCGYSSDPALSYYCAAKFALEGFTEAFVKEMLPEWNIIGVIVEPGGFRTDWAGGSLVRLSPPPQYDSENSPSVLFRKQVIGQPFIGDPARAAKALVRIADMDKPPLRIQLGSESLLIVRHKAMKTIADGEKYEELTHSTNVDGIDRDAVLEMFPGADT</sequence>
<evidence type="ECO:0000256" key="2">
    <source>
        <dbReference type="ARBA" id="ARBA00023002"/>
    </source>
</evidence>
<dbReference type="FunCoup" id="S8E4Q1">
    <property type="interactions" value="323"/>
</dbReference>
<dbReference type="PANTHER" id="PTHR43976:SF16">
    <property type="entry name" value="SHORT-CHAIN DEHYDROGENASE_REDUCTASE FAMILY PROTEIN"/>
    <property type="match status" value="1"/>
</dbReference>
<protein>
    <submittedName>
        <fullName evidence="4">NAD-binding protein</fullName>
    </submittedName>
</protein>
<dbReference type="PRINTS" id="PR00081">
    <property type="entry name" value="GDHRDH"/>
</dbReference>
<dbReference type="InParanoid" id="S8E4Q1"/>
<dbReference type="Pfam" id="PF00106">
    <property type="entry name" value="adh_short"/>
    <property type="match status" value="1"/>
</dbReference>
<keyword evidence="5" id="KW-1185">Reference proteome</keyword>
<dbReference type="AlphaFoldDB" id="S8E4Q1"/>
<dbReference type="InterPro" id="IPR051911">
    <property type="entry name" value="SDR_oxidoreductase"/>
</dbReference>
<proteinExistence type="inferred from homology"/>
<dbReference type="eggNOG" id="KOG1205">
    <property type="taxonomic scope" value="Eukaryota"/>
</dbReference>
<evidence type="ECO:0000256" key="3">
    <source>
        <dbReference type="RuleBase" id="RU000363"/>
    </source>
</evidence>
<dbReference type="HOGENOM" id="CLU_010194_2_9_1"/>
<keyword evidence="2" id="KW-0560">Oxidoreductase</keyword>
<accession>S8E4Q1</accession>
<name>S8E4Q1_FOMSC</name>
<dbReference type="STRING" id="743788.S8E4Q1"/>
<dbReference type="InterPro" id="IPR002347">
    <property type="entry name" value="SDR_fam"/>
</dbReference>
<gene>
    <name evidence="4" type="ORF">FOMPIDRAFT_111055</name>
</gene>
<comment type="similarity">
    <text evidence="1 3">Belongs to the short-chain dehydrogenases/reductases (SDR) family.</text>
</comment>
<dbReference type="CDD" id="cd05374">
    <property type="entry name" value="17beta-HSD-like_SDR_c"/>
    <property type="match status" value="1"/>
</dbReference>
<dbReference type="Proteomes" id="UP000015241">
    <property type="component" value="Unassembled WGS sequence"/>
</dbReference>
<dbReference type="GO" id="GO:0016491">
    <property type="term" value="F:oxidoreductase activity"/>
    <property type="evidence" value="ECO:0007669"/>
    <property type="project" value="UniProtKB-KW"/>
</dbReference>
<dbReference type="Gene3D" id="3.40.50.720">
    <property type="entry name" value="NAD(P)-binding Rossmann-like Domain"/>
    <property type="match status" value="1"/>
</dbReference>
<dbReference type="OrthoDB" id="1274115at2759"/>
<evidence type="ECO:0000256" key="1">
    <source>
        <dbReference type="ARBA" id="ARBA00006484"/>
    </source>
</evidence>
<evidence type="ECO:0000313" key="4">
    <source>
        <dbReference type="EMBL" id="EPS98343.1"/>
    </source>
</evidence>
<reference evidence="4 5" key="1">
    <citation type="journal article" date="2012" name="Science">
        <title>The Paleozoic origin of enzymatic lignin decomposition reconstructed from 31 fungal genomes.</title>
        <authorList>
            <person name="Floudas D."/>
            <person name="Binder M."/>
            <person name="Riley R."/>
            <person name="Barry K."/>
            <person name="Blanchette R.A."/>
            <person name="Henrissat B."/>
            <person name="Martinez A.T."/>
            <person name="Otillar R."/>
            <person name="Spatafora J.W."/>
            <person name="Yadav J.S."/>
            <person name="Aerts A."/>
            <person name="Benoit I."/>
            <person name="Boyd A."/>
            <person name="Carlson A."/>
            <person name="Copeland A."/>
            <person name="Coutinho P.M."/>
            <person name="de Vries R.P."/>
            <person name="Ferreira P."/>
            <person name="Findley K."/>
            <person name="Foster B."/>
            <person name="Gaskell J."/>
            <person name="Glotzer D."/>
            <person name="Gorecki P."/>
            <person name="Heitman J."/>
            <person name="Hesse C."/>
            <person name="Hori C."/>
            <person name="Igarashi K."/>
            <person name="Jurgens J.A."/>
            <person name="Kallen N."/>
            <person name="Kersten P."/>
            <person name="Kohler A."/>
            <person name="Kuees U."/>
            <person name="Kumar T.K.A."/>
            <person name="Kuo A."/>
            <person name="LaButti K."/>
            <person name="Larrondo L.F."/>
            <person name="Lindquist E."/>
            <person name="Ling A."/>
            <person name="Lombard V."/>
            <person name="Lucas S."/>
            <person name="Lundell T."/>
            <person name="Martin R."/>
            <person name="McLaughlin D.J."/>
            <person name="Morgenstern I."/>
            <person name="Morin E."/>
            <person name="Murat C."/>
            <person name="Nagy L.G."/>
            <person name="Nolan M."/>
            <person name="Ohm R.A."/>
            <person name="Patyshakuliyeva A."/>
            <person name="Rokas A."/>
            <person name="Ruiz-Duenas F.J."/>
            <person name="Sabat G."/>
            <person name="Salamov A."/>
            <person name="Samejima M."/>
            <person name="Schmutz J."/>
            <person name="Slot J.C."/>
            <person name="St John F."/>
            <person name="Stenlid J."/>
            <person name="Sun H."/>
            <person name="Sun S."/>
            <person name="Syed K."/>
            <person name="Tsang A."/>
            <person name="Wiebenga A."/>
            <person name="Young D."/>
            <person name="Pisabarro A."/>
            <person name="Eastwood D.C."/>
            <person name="Martin F."/>
            <person name="Cullen D."/>
            <person name="Grigoriev I.V."/>
            <person name="Hibbett D.S."/>
        </authorList>
    </citation>
    <scope>NUCLEOTIDE SEQUENCE</scope>
    <source>
        <strain evidence="5">FP-58527</strain>
    </source>
</reference>